<evidence type="ECO:0000313" key="6">
    <source>
        <dbReference type="EMBL" id="ANO35626.1"/>
    </source>
</evidence>
<dbReference type="Gene3D" id="2.40.10.10">
    <property type="entry name" value="Trypsin-like serine proteases"/>
    <property type="match status" value="1"/>
</dbReference>
<dbReference type="PROSITE" id="PS50240">
    <property type="entry name" value="TRYPSIN_DOM"/>
    <property type="match status" value="1"/>
</dbReference>
<dbReference type="GO" id="GO:0004252">
    <property type="term" value="F:serine-type endopeptidase activity"/>
    <property type="evidence" value="ECO:0007669"/>
    <property type="project" value="InterPro"/>
</dbReference>
<dbReference type="PROSITE" id="PS00135">
    <property type="entry name" value="TRYPSIN_SER"/>
    <property type="match status" value="1"/>
</dbReference>
<evidence type="ECO:0000256" key="4">
    <source>
        <dbReference type="SAM" id="SignalP"/>
    </source>
</evidence>
<evidence type="ECO:0000313" key="7">
    <source>
        <dbReference type="Proteomes" id="UP000092018"/>
    </source>
</evidence>
<feature type="signal peptide" evidence="4">
    <location>
        <begin position="1"/>
        <end position="22"/>
    </location>
</feature>
<dbReference type="KEGG" id="vbr:A6E01_20665"/>
<dbReference type="PANTHER" id="PTHR24276:SF98">
    <property type="entry name" value="FI18310P1-RELATED"/>
    <property type="match status" value="1"/>
</dbReference>
<evidence type="ECO:0000259" key="5">
    <source>
        <dbReference type="PROSITE" id="PS50240"/>
    </source>
</evidence>
<dbReference type="InterPro" id="IPR050430">
    <property type="entry name" value="Peptidase_S1"/>
</dbReference>
<dbReference type="PANTHER" id="PTHR24276">
    <property type="entry name" value="POLYSERASE-RELATED"/>
    <property type="match status" value="1"/>
</dbReference>
<feature type="chain" id="PRO_5042959374" description="Peptidase S1 domain-containing protein" evidence="4">
    <location>
        <begin position="23"/>
        <end position="570"/>
    </location>
</feature>
<dbReference type="SUPFAM" id="SSF50494">
    <property type="entry name" value="Trypsin-like serine proteases"/>
    <property type="match status" value="1"/>
</dbReference>
<accession>A0AAN0XZZ1</accession>
<feature type="region of interest" description="Disordered" evidence="3">
    <location>
        <begin position="519"/>
        <end position="543"/>
    </location>
</feature>
<proteinExistence type="inferred from homology"/>
<dbReference type="Pfam" id="PF00089">
    <property type="entry name" value="Trypsin"/>
    <property type="match status" value="1"/>
</dbReference>
<gene>
    <name evidence="6" type="ORF">A6E01_20665</name>
</gene>
<dbReference type="InterPro" id="IPR009003">
    <property type="entry name" value="Peptidase_S1_PA"/>
</dbReference>
<name>A0AAN0XZZ1_9VIBR</name>
<evidence type="ECO:0000256" key="3">
    <source>
        <dbReference type="SAM" id="MobiDB-lite"/>
    </source>
</evidence>
<dbReference type="AlphaFoldDB" id="A0AAN0XZZ1"/>
<dbReference type="Proteomes" id="UP000092018">
    <property type="component" value="Plasmid unnamed1"/>
</dbReference>
<protein>
    <recommendedName>
        <fullName evidence="5">Peptidase S1 domain-containing protein</fullName>
    </recommendedName>
</protein>
<evidence type="ECO:0000256" key="2">
    <source>
        <dbReference type="ARBA" id="ARBA00023157"/>
    </source>
</evidence>
<dbReference type="InterPro" id="IPR001314">
    <property type="entry name" value="Peptidase_S1A"/>
</dbReference>
<sequence>MRLKAQLAGVLALSALSAPALAVFNGSETPKGDYENHIVRFMAKGDNGVQYKNCGGMLVGGKYLLTAKHCVDGYSVPDLIVYQGIDRYSPDAQYERTATLVHARTHEAGFEWFNYVEKTFVNEIWPRYLSSFAGDVGDYGSGEYWLESLEGSRRYLDSRPDDQKDNPMHNGHSGSDFAMMVLDEPIPHHSGVIVKPLVNLDTGERFLNPGESFTFYGWGGTSYGGVSGPSATTLMQAEFQLYREYPLTQARDSDYGNLRGPLCSAESDGCRFKPSAKYDVIGIDTGLGIPGTGSGDSGSPLIAGDYYFGSLFGSDNEPTDGAWIAHFNSIGWMMPSIVRAIDSVVYPSDLGVSLEPGSNEVREINIPIQNFTDTIMVLDPVVVSGGFKPDVDGDVIYDDFLVVTKDCAGLLEPHQGCMVKLLLNRNQYFEFEEQVDAQINLGIDGVDVQPLTVRILPTFCEQNPYDPSCMDFCDLNPWDQDCMDTCDWNPWQPECMDLCEYDPWAPECICETMPEHTDCTGGDSQSPEGGNGSGGGSSDAQAGSSSGGSVSFGLFGLFGLLLFRRFRSLS</sequence>
<comment type="similarity">
    <text evidence="1">Belongs to the peptidase S1 family.</text>
</comment>
<dbReference type="RefSeq" id="WP_065211385.1">
    <property type="nucleotide sequence ID" value="NZ_CP016179.1"/>
</dbReference>
<dbReference type="SMART" id="SM00020">
    <property type="entry name" value="Tryp_SPc"/>
    <property type="match status" value="1"/>
</dbReference>
<dbReference type="InterPro" id="IPR001254">
    <property type="entry name" value="Trypsin_dom"/>
</dbReference>
<evidence type="ECO:0000256" key="1">
    <source>
        <dbReference type="ARBA" id="ARBA00007664"/>
    </source>
</evidence>
<organism evidence="6 7">
    <name type="scientific">Vibrio breoganii</name>
    <dbReference type="NCBI Taxonomy" id="553239"/>
    <lineage>
        <taxon>Bacteria</taxon>
        <taxon>Pseudomonadati</taxon>
        <taxon>Pseudomonadota</taxon>
        <taxon>Gammaproteobacteria</taxon>
        <taxon>Vibrionales</taxon>
        <taxon>Vibrionaceae</taxon>
        <taxon>Vibrio</taxon>
    </lineage>
</organism>
<dbReference type="GO" id="GO:0006508">
    <property type="term" value="P:proteolysis"/>
    <property type="evidence" value="ECO:0007669"/>
    <property type="project" value="InterPro"/>
</dbReference>
<dbReference type="EMBL" id="CP016179">
    <property type="protein sequence ID" value="ANO35626.1"/>
    <property type="molecule type" value="Genomic_DNA"/>
</dbReference>
<dbReference type="InterPro" id="IPR033116">
    <property type="entry name" value="TRYPSIN_SER"/>
</dbReference>
<keyword evidence="2" id="KW-1015">Disulfide bond</keyword>
<keyword evidence="6" id="KW-0614">Plasmid</keyword>
<dbReference type="InterPro" id="IPR043504">
    <property type="entry name" value="Peptidase_S1_PA_chymotrypsin"/>
</dbReference>
<dbReference type="PRINTS" id="PR00722">
    <property type="entry name" value="CHYMOTRYPSIN"/>
</dbReference>
<keyword evidence="4" id="KW-0732">Signal</keyword>
<reference evidence="6 7" key="1">
    <citation type="submission" date="2016-06" db="EMBL/GenBank/DDBJ databases">
        <title>Adaptive Radiation by Waves of Gene Transfer Leads to Fine-Scale Resource Partitioning in Marine Microbes.</title>
        <authorList>
            <person name="Hehemann J.-H."/>
            <person name="Arevalo P."/>
            <person name="Datta M.S."/>
            <person name="Yu X."/>
            <person name="Corzett C."/>
            <person name="Henschel A."/>
            <person name="Preheim S.P."/>
            <person name="Timberlake S."/>
            <person name="Alm E.J."/>
            <person name="Polz M.F."/>
        </authorList>
    </citation>
    <scope>NUCLEOTIDE SEQUENCE [LARGE SCALE GENOMIC DNA]</scope>
    <source>
        <strain evidence="6 7">FF50</strain>
        <plasmid evidence="6 7">unnamed1</plasmid>
    </source>
</reference>
<geneLocation type="plasmid" evidence="6 7">
    <name>unnamed1</name>
</geneLocation>
<feature type="domain" description="Peptidase S1" evidence="5">
    <location>
        <begin position="23"/>
        <end position="338"/>
    </location>
</feature>